<comment type="subcellular location">
    <subcellularLocation>
        <location evidence="6">Cytoplasm</location>
    </subcellularLocation>
</comment>
<keyword evidence="2 6" id="KW-0963">Cytoplasm</keyword>
<dbReference type="InterPro" id="IPR002876">
    <property type="entry name" value="Transcrip_reg_TACO1-like"/>
</dbReference>
<dbReference type="PANTHER" id="PTHR12532:SF6">
    <property type="entry name" value="TRANSCRIPTIONAL REGULATORY PROTEIN YEBC-RELATED"/>
    <property type="match status" value="1"/>
</dbReference>
<dbReference type="Gene3D" id="1.10.10.200">
    <property type="match status" value="1"/>
</dbReference>
<evidence type="ECO:0000256" key="5">
    <source>
        <dbReference type="ARBA" id="ARBA00023163"/>
    </source>
</evidence>
<feature type="domain" description="TACO1/YebC-like N-terminal" evidence="8">
    <location>
        <begin position="5"/>
        <end position="75"/>
    </location>
</feature>
<dbReference type="NCBIfam" id="TIGR01033">
    <property type="entry name" value="YebC/PmpR family DNA-binding transcriptional regulator"/>
    <property type="match status" value="1"/>
</dbReference>
<dbReference type="InterPro" id="IPR048300">
    <property type="entry name" value="TACO1_YebC-like_2nd/3rd_dom"/>
</dbReference>
<evidence type="ECO:0000259" key="7">
    <source>
        <dbReference type="Pfam" id="PF01709"/>
    </source>
</evidence>
<dbReference type="NCBIfam" id="NF001030">
    <property type="entry name" value="PRK00110.1"/>
    <property type="match status" value="1"/>
</dbReference>
<evidence type="ECO:0000259" key="8">
    <source>
        <dbReference type="Pfam" id="PF20772"/>
    </source>
</evidence>
<dbReference type="PANTHER" id="PTHR12532">
    <property type="entry name" value="TRANSLATIONAL ACTIVATOR OF CYTOCHROME C OXIDASE 1"/>
    <property type="match status" value="1"/>
</dbReference>
<name>A0A9D1M3C3_9PROT</name>
<dbReference type="FunFam" id="1.10.10.200:FF:000002">
    <property type="entry name" value="Probable transcriptional regulatory protein CLM62_37755"/>
    <property type="match status" value="1"/>
</dbReference>
<organism evidence="9 10">
    <name type="scientific">Candidatus Scatocola faecipullorum</name>
    <dbReference type="NCBI Taxonomy" id="2840917"/>
    <lineage>
        <taxon>Bacteria</taxon>
        <taxon>Pseudomonadati</taxon>
        <taxon>Pseudomonadota</taxon>
        <taxon>Alphaproteobacteria</taxon>
        <taxon>Rhodospirillales</taxon>
        <taxon>Rhodospirillaceae</taxon>
        <taxon>Rhodospirillaceae incertae sedis</taxon>
        <taxon>Candidatus Scatocola</taxon>
    </lineage>
</organism>
<dbReference type="GO" id="GO:0003677">
    <property type="term" value="F:DNA binding"/>
    <property type="evidence" value="ECO:0007669"/>
    <property type="project" value="UniProtKB-UniRule"/>
</dbReference>
<evidence type="ECO:0000256" key="4">
    <source>
        <dbReference type="ARBA" id="ARBA00023125"/>
    </source>
</evidence>
<feature type="domain" description="TACO1/YebC-like second and third" evidence="7">
    <location>
        <begin position="82"/>
        <end position="238"/>
    </location>
</feature>
<dbReference type="Pfam" id="PF20772">
    <property type="entry name" value="TACO1_YebC_N"/>
    <property type="match status" value="1"/>
</dbReference>
<comment type="caution">
    <text evidence="9">The sequence shown here is derived from an EMBL/GenBank/DDBJ whole genome shotgun (WGS) entry which is preliminary data.</text>
</comment>
<dbReference type="GO" id="GO:0005829">
    <property type="term" value="C:cytosol"/>
    <property type="evidence" value="ECO:0007669"/>
    <property type="project" value="TreeGrafter"/>
</dbReference>
<dbReference type="Proteomes" id="UP000824107">
    <property type="component" value="Unassembled WGS sequence"/>
</dbReference>
<dbReference type="InterPro" id="IPR049083">
    <property type="entry name" value="TACO1_YebC_N"/>
</dbReference>
<reference evidence="9" key="2">
    <citation type="journal article" date="2021" name="PeerJ">
        <title>Extensive microbial diversity within the chicken gut microbiome revealed by metagenomics and culture.</title>
        <authorList>
            <person name="Gilroy R."/>
            <person name="Ravi A."/>
            <person name="Getino M."/>
            <person name="Pursley I."/>
            <person name="Horton D.L."/>
            <person name="Alikhan N.F."/>
            <person name="Baker D."/>
            <person name="Gharbi K."/>
            <person name="Hall N."/>
            <person name="Watson M."/>
            <person name="Adriaenssens E.M."/>
            <person name="Foster-Nyarko E."/>
            <person name="Jarju S."/>
            <person name="Secka A."/>
            <person name="Antonio M."/>
            <person name="Oren A."/>
            <person name="Chaudhuri R.R."/>
            <person name="La Ragione R."/>
            <person name="Hildebrand F."/>
            <person name="Pallen M.J."/>
        </authorList>
    </citation>
    <scope>NUCLEOTIDE SEQUENCE</scope>
    <source>
        <strain evidence="9">ChiW3-316</strain>
    </source>
</reference>
<keyword evidence="4 6" id="KW-0238">DNA-binding</keyword>
<gene>
    <name evidence="9" type="ORF">IAD20_02215</name>
</gene>
<dbReference type="AlphaFoldDB" id="A0A9D1M3C3"/>
<protein>
    <recommendedName>
        <fullName evidence="6">Probable transcriptional regulatory protein IAD20_02215</fullName>
    </recommendedName>
</protein>
<dbReference type="InterPro" id="IPR017856">
    <property type="entry name" value="Integrase-like_N"/>
</dbReference>
<dbReference type="EMBL" id="DVNC01000020">
    <property type="protein sequence ID" value="HIU52875.1"/>
    <property type="molecule type" value="Genomic_DNA"/>
</dbReference>
<dbReference type="NCBIfam" id="NF009044">
    <property type="entry name" value="PRK12378.1"/>
    <property type="match status" value="1"/>
</dbReference>
<evidence type="ECO:0000256" key="3">
    <source>
        <dbReference type="ARBA" id="ARBA00023015"/>
    </source>
</evidence>
<comment type="similarity">
    <text evidence="1 6">Belongs to the TACO1 family.</text>
</comment>
<dbReference type="InterPro" id="IPR029072">
    <property type="entry name" value="YebC-like"/>
</dbReference>
<dbReference type="SUPFAM" id="SSF75625">
    <property type="entry name" value="YebC-like"/>
    <property type="match status" value="1"/>
</dbReference>
<reference evidence="9" key="1">
    <citation type="submission" date="2020-10" db="EMBL/GenBank/DDBJ databases">
        <authorList>
            <person name="Gilroy R."/>
        </authorList>
    </citation>
    <scope>NUCLEOTIDE SEQUENCE</scope>
    <source>
        <strain evidence="9">ChiW3-316</strain>
    </source>
</reference>
<evidence type="ECO:0000256" key="2">
    <source>
        <dbReference type="ARBA" id="ARBA00022490"/>
    </source>
</evidence>
<dbReference type="Pfam" id="PF01709">
    <property type="entry name" value="Transcrip_reg"/>
    <property type="match status" value="1"/>
</dbReference>
<proteinExistence type="inferred from homology"/>
<keyword evidence="3 6" id="KW-0805">Transcription regulation</keyword>
<evidence type="ECO:0000313" key="10">
    <source>
        <dbReference type="Proteomes" id="UP000824107"/>
    </source>
</evidence>
<sequence>MSGHSQFKNIMYRKGAQDAKKARVFAKLARDITIAAKSGLPEPDKNPRLRLAIQAARAESMPKDNIERAIAKASQTAGGNDYVSVRYEGFGPGKVAVIVEAMTDNKNRTVGNVRTIFGKRGGMMGESGSVTFNFERIGFIQYPLSVADSDKIFEAALEAGANDVVSDEEHHEIETLPDDLNAVTETLEKEFGTPSASRLDWKATVKTEVTDKETAQKLLDFIDALEEDDDVQRVYHNAEFSDDVMAALEQE</sequence>
<accession>A0A9D1M3C3</accession>
<keyword evidence="5 6" id="KW-0804">Transcription</keyword>
<evidence type="ECO:0000256" key="1">
    <source>
        <dbReference type="ARBA" id="ARBA00008724"/>
    </source>
</evidence>
<evidence type="ECO:0000313" key="9">
    <source>
        <dbReference type="EMBL" id="HIU52875.1"/>
    </source>
</evidence>
<dbReference type="InterPro" id="IPR026564">
    <property type="entry name" value="Transcrip_reg_TACO1-like_dom3"/>
</dbReference>
<dbReference type="HAMAP" id="MF_00693">
    <property type="entry name" value="Transcrip_reg_TACO1"/>
    <property type="match status" value="1"/>
</dbReference>
<evidence type="ECO:0000256" key="6">
    <source>
        <dbReference type="HAMAP-Rule" id="MF_00693"/>
    </source>
</evidence>
<dbReference type="Gene3D" id="3.30.70.980">
    <property type="match status" value="2"/>
</dbReference>
<dbReference type="GO" id="GO:0006355">
    <property type="term" value="P:regulation of DNA-templated transcription"/>
    <property type="evidence" value="ECO:0007669"/>
    <property type="project" value="UniProtKB-UniRule"/>
</dbReference>